<evidence type="ECO:0000313" key="1">
    <source>
        <dbReference type="EMBL" id="OUM75327.1"/>
    </source>
</evidence>
<gene>
    <name evidence="1" type="ORF">AUC60_03770</name>
</gene>
<protein>
    <submittedName>
        <fullName evidence="1">Uncharacterized protein</fullName>
    </submittedName>
</protein>
<accession>A0A1Y3P683</accession>
<dbReference type="AlphaFoldDB" id="A0A1Y3P683"/>
<proteinExistence type="predicted"/>
<evidence type="ECO:0000313" key="2">
    <source>
        <dbReference type="Proteomes" id="UP000195440"/>
    </source>
</evidence>
<sequence length="66" mass="7764">MMEPRRNRLRGNAYSMRVPRKEKLIWLNELGCERDPVGTDEQREAAIAICLINRHRSLALLVSPYR</sequence>
<dbReference type="Proteomes" id="UP000195440">
    <property type="component" value="Unassembled WGS sequence"/>
</dbReference>
<keyword evidence="2" id="KW-1185">Reference proteome</keyword>
<dbReference type="EMBL" id="LOHF01000002">
    <property type="protein sequence ID" value="OUM75327.1"/>
    <property type="molecule type" value="Genomic_DNA"/>
</dbReference>
<dbReference type="RefSeq" id="WP_087264758.1">
    <property type="nucleotide sequence ID" value="NZ_JBJGBV010000007.1"/>
</dbReference>
<comment type="caution">
    <text evidence="1">The sequence shown here is derived from an EMBL/GenBank/DDBJ whole genome shotgun (WGS) entry which is preliminary data.</text>
</comment>
<dbReference type="OrthoDB" id="10017053at2"/>
<name>A0A1Y3P683_9PSED</name>
<reference evidence="1 2" key="1">
    <citation type="journal article" date="2017" name="Syst. Appl. Microbiol.">
        <title>Pseudomonas caspiana sp. nov., a citrus pathogen in the Pseudomonas syringae phylogenetic group.</title>
        <authorList>
            <person name="Busquets A."/>
            <person name="Gomila M."/>
            <person name="Beiki F."/>
            <person name="Mulet M."/>
            <person name="Rahimian H."/>
            <person name="Garcia-Valdes E."/>
            <person name="Lalucat J."/>
        </authorList>
    </citation>
    <scope>NUCLEOTIDE SEQUENCE [LARGE SCALE GENOMIC DNA]</scope>
    <source>
        <strain evidence="1 2">FBF102</strain>
    </source>
</reference>
<organism evidence="1 2">
    <name type="scientific">Pseudomonas caspiana</name>
    <dbReference type="NCBI Taxonomy" id="1451454"/>
    <lineage>
        <taxon>Bacteria</taxon>
        <taxon>Pseudomonadati</taxon>
        <taxon>Pseudomonadota</taxon>
        <taxon>Gammaproteobacteria</taxon>
        <taxon>Pseudomonadales</taxon>
        <taxon>Pseudomonadaceae</taxon>
        <taxon>Pseudomonas</taxon>
    </lineage>
</organism>